<evidence type="ECO:0000313" key="3">
    <source>
        <dbReference type="Proteomes" id="UP000265000"/>
    </source>
</evidence>
<dbReference type="GeneTree" id="ENSGT01030000234892"/>
<dbReference type="AlphaFoldDB" id="A0A3Q2R057"/>
<reference evidence="2" key="2">
    <citation type="submission" date="2025-09" db="UniProtKB">
        <authorList>
            <consortium name="Ensembl"/>
        </authorList>
    </citation>
    <scope>IDENTIFICATION</scope>
</reference>
<dbReference type="PANTHER" id="PTHR45784:SF3">
    <property type="entry name" value="C-TYPE LECTIN DOMAIN FAMILY 4 MEMBER K-LIKE-RELATED"/>
    <property type="match status" value="1"/>
</dbReference>
<keyword evidence="3" id="KW-1185">Reference proteome</keyword>
<organism evidence="2 3">
    <name type="scientific">Fundulus heteroclitus</name>
    <name type="common">Killifish</name>
    <name type="synonym">Mummichog</name>
    <dbReference type="NCBI Taxonomy" id="8078"/>
    <lineage>
        <taxon>Eukaryota</taxon>
        <taxon>Metazoa</taxon>
        <taxon>Chordata</taxon>
        <taxon>Craniata</taxon>
        <taxon>Vertebrata</taxon>
        <taxon>Euteleostomi</taxon>
        <taxon>Actinopterygii</taxon>
        <taxon>Neopterygii</taxon>
        <taxon>Teleostei</taxon>
        <taxon>Neoteleostei</taxon>
        <taxon>Acanthomorphata</taxon>
        <taxon>Ovalentaria</taxon>
        <taxon>Atherinomorphae</taxon>
        <taxon>Cyprinodontiformes</taxon>
        <taxon>Fundulidae</taxon>
        <taxon>Fundulus</taxon>
    </lineage>
</organism>
<dbReference type="Ensembl" id="ENSFHET00000034712.1">
    <property type="protein sequence ID" value="ENSFHEP00000033816.1"/>
    <property type="gene ID" value="ENSFHEG00000021241.1"/>
</dbReference>
<dbReference type="InterPro" id="IPR016187">
    <property type="entry name" value="CTDL_fold"/>
</dbReference>
<accession>A0A3Q2R057</accession>
<evidence type="ECO:0000259" key="1">
    <source>
        <dbReference type="PROSITE" id="PS50041"/>
    </source>
</evidence>
<name>A0A3Q2R057_FUNHE</name>
<feature type="domain" description="C-type lectin" evidence="1">
    <location>
        <begin position="38"/>
        <end position="140"/>
    </location>
</feature>
<dbReference type="SMART" id="SM00034">
    <property type="entry name" value="CLECT"/>
    <property type="match status" value="1"/>
</dbReference>
<protein>
    <recommendedName>
        <fullName evidence="1">C-type lectin domain-containing protein</fullName>
    </recommendedName>
</protein>
<sequence length="166" mass="19618">MWVGHSWRQRGSSEFKINECFFLSTGQCCVMFCHLYEYHYINDNKNWTEAQQYCREKHTDLATVSDMEGLKRLFNNSPAMTEAWIGLYDQTNGNRRWYWSLPGVEFNENETEWNSGEPNDLNTENCGCILKSLKWIDISCGFFAFSPWLPQYALMFMRCFALTIYG</sequence>
<dbReference type="Pfam" id="PF00059">
    <property type="entry name" value="Lectin_C"/>
    <property type="match status" value="1"/>
</dbReference>
<dbReference type="InterPro" id="IPR001304">
    <property type="entry name" value="C-type_lectin-like"/>
</dbReference>
<dbReference type="Gene3D" id="3.10.100.10">
    <property type="entry name" value="Mannose-Binding Protein A, subunit A"/>
    <property type="match status" value="1"/>
</dbReference>
<dbReference type="PANTHER" id="PTHR45784">
    <property type="entry name" value="C-TYPE LECTIN DOMAIN FAMILY 20 MEMBER A-RELATED"/>
    <property type="match status" value="1"/>
</dbReference>
<proteinExistence type="predicted"/>
<dbReference type="PROSITE" id="PS50041">
    <property type="entry name" value="C_TYPE_LECTIN_2"/>
    <property type="match status" value="1"/>
</dbReference>
<evidence type="ECO:0000313" key="2">
    <source>
        <dbReference type="Ensembl" id="ENSFHEP00000033816.1"/>
    </source>
</evidence>
<dbReference type="SUPFAM" id="SSF56436">
    <property type="entry name" value="C-type lectin-like"/>
    <property type="match status" value="1"/>
</dbReference>
<reference evidence="2" key="1">
    <citation type="submission" date="2025-08" db="UniProtKB">
        <authorList>
            <consortium name="Ensembl"/>
        </authorList>
    </citation>
    <scope>IDENTIFICATION</scope>
</reference>
<dbReference type="STRING" id="8078.ENSFHEP00000033816"/>
<dbReference type="InterPro" id="IPR016186">
    <property type="entry name" value="C-type_lectin-like/link_sf"/>
</dbReference>
<dbReference type="Proteomes" id="UP000265000">
    <property type="component" value="Unplaced"/>
</dbReference>